<keyword evidence="3" id="KW-1185">Reference proteome</keyword>
<dbReference type="AlphaFoldDB" id="A0A0J7IVM8"/>
<feature type="chain" id="PRO_5005289454" description="Lipoprotein" evidence="1">
    <location>
        <begin position="19"/>
        <end position="169"/>
    </location>
</feature>
<reference evidence="2 3" key="1">
    <citation type="journal article" date="2004" name="Int. J. Syst. Evol. Microbiol.">
        <title>Kaistella koreensis gen. nov., sp. nov., a novel member of the Chryseobacterium-Bergeyella-Riemerella branch.</title>
        <authorList>
            <person name="Kim M.K."/>
            <person name="Im W.T."/>
            <person name="Shin Y.K."/>
            <person name="Lim J.H."/>
            <person name="Kim S.H."/>
            <person name="Lee B.C."/>
            <person name="Park M.Y."/>
            <person name="Lee K.Y."/>
            <person name="Lee S.T."/>
        </authorList>
    </citation>
    <scope>NUCLEOTIDE SEQUENCE [LARGE SCALE GENOMIC DNA]</scope>
    <source>
        <strain evidence="2 3">CCUG 49689</strain>
    </source>
</reference>
<proteinExistence type="predicted"/>
<protein>
    <recommendedName>
        <fullName evidence="4">Lipoprotein</fullName>
    </recommendedName>
</protein>
<dbReference type="PROSITE" id="PS51257">
    <property type="entry name" value="PROKAR_LIPOPROTEIN"/>
    <property type="match status" value="1"/>
</dbReference>
<evidence type="ECO:0000313" key="2">
    <source>
        <dbReference type="EMBL" id="KMQ70353.1"/>
    </source>
</evidence>
<sequence>MKNLFLSAVAATATLASCSTVSSILQNTFPYNATILVTAGSPANTTLSNVSVAQSINQLTGAGANVRDIRVSNATISVGSNASMGIFKSVKVYLSNNGSNEVLVASREDIPDNVGTSLSLDLNTSTTFDHIMKSGAVQERLVYVLKQSPTSDISVKTSIGFSSVPNTNP</sequence>
<evidence type="ECO:0000256" key="1">
    <source>
        <dbReference type="SAM" id="SignalP"/>
    </source>
</evidence>
<organism evidence="2 3">
    <name type="scientific">Chryseobacterium koreense CCUG 49689</name>
    <dbReference type="NCBI Taxonomy" id="1304281"/>
    <lineage>
        <taxon>Bacteria</taxon>
        <taxon>Pseudomonadati</taxon>
        <taxon>Bacteroidota</taxon>
        <taxon>Flavobacteriia</taxon>
        <taxon>Flavobacteriales</taxon>
        <taxon>Weeksellaceae</taxon>
        <taxon>Chryseobacterium group</taxon>
        <taxon>Chryseobacterium</taxon>
    </lineage>
</organism>
<keyword evidence="1" id="KW-0732">Signal</keyword>
<evidence type="ECO:0008006" key="4">
    <source>
        <dbReference type="Google" id="ProtNLM"/>
    </source>
</evidence>
<evidence type="ECO:0000313" key="3">
    <source>
        <dbReference type="Proteomes" id="UP000035900"/>
    </source>
</evidence>
<dbReference type="Proteomes" id="UP000035900">
    <property type="component" value="Unassembled WGS sequence"/>
</dbReference>
<comment type="caution">
    <text evidence="2">The sequence shown here is derived from an EMBL/GenBank/DDBJ whole genome shotgun (WGS) entry which is preliminary data.</text>
</comment>
<dbReference type="OrthoDB" id="1272877at2"/>
<gene>
    <name evidence="2" type="ORF">ACM44_12740</name>
</gene>
<dbReference type="RefSeq" id="WP_048500431.1">
    <property type="nucleotide sequence ID" value="NZ_LFNG01000021.1"/>
</dbReference>
<feature type="signal peptide" evidence="1">
    <location>
        <begin position="1"/>
        <end position="18"/>
    </location>
</feature>
<accession>A0A0J7IVM8</accession>
<dbReference type="EMBL" id="LFNG01000021">
    <property type="protein sequence ID" value="KMQ70353.1"/>
    <property type="molecule type" value="Genomic_DNA"/>
</dbReference>
<name>A0A0J7IVM8_9FLAO</name>
<dbReference type="PATRIC" id="fig|1304281.5.peg.2744"/>